<dbReference type="SUPFAM" id="SSF142887">
    <property type="entry name" value="PhtA domain-like"/>
    <property type="match status" value="1"/>
</dbReference>
<accession>A0A345UKU0</accession>
<organism evidence="1 2">
    <name type="scientific">Cyclonatronum proteinivorum</name>
    <dbReference type="NCBI Taxonomy" id="1457365"/>
    <lineage>
        <taxon>Bacteria</taxon>
        <taxon>Pseudomonadati</taxon>
        <taxon>Balneolota</taxon>
        <taxon>Balneolia</taxon>
        <taxon>Balneolales</taxon>
        <taxon>Cyclonatronaceae</taxon>
        <taxon>Cyclonatronum</taxon>
    </lineage>
</organism>
<reference evidence="1 2" key="1">
    <citation type="submission" date="2018-03" db="EMBL/GenBank/DDBJ databases">
        <title>Phenotypic and genomic properties of Cyclonatronum proteinivorum gen. nov., sp. nov., a haloalkaliphilic bacteroidete from soda lakes possessing Na+-translocating rhodopsin.</title>
        <authorList>
            <person name="Toshchakov S.V."/>
            <person name="Korzhenkov A."/>
            <person name="Samarov N.I."/>
            <person name="Kublanov I.V."/>
            <person name="Muntyan M.S."/>
            <person name="Sorokin D.Y."/>
        </authorList>
    </citation>
    <scope>NUCLEOTIDE SEQUENCE [LARGE SCALE GENOMIC DNA]</scope>
    <source>
        <strain evidence="1 2">Omega</strain>
    </source>
</reference>
<dbReference type="KEGG" id="cprv:CYPRO_1842"/>
<dbReference type="AlphaFoldDB" id="A0A345UKU0"/>
<protein>
    <submittedName>
        <fullName evidence="1">Uncharacterized protein</fullName>
    </submittedName>
</protein>
<gene>
    <name evidence="1" type="ORF">CYPRO_1842</name>
</gene>
<dbReference type="OrthoDB" id="1495756at2"/>
<name>A0A345UKU0_9BACT</name>
<proteinExistence type="predicted"/>
<dbReference type="Gene3D" id="3.10.50.90">
    <property type="match status" value="1"/>
</dbReference>
<dbReference type="Proteomes" id="UP000254808">
    <property type="component" value="Chromosome"/>
</dbReference>
<dbReference type="EMBL" id="CP027806">
    <property type="protein sequence ID" value="AXJ01092.1"/>
    <property type="molecule type" value="Genomic_DNA"/>
</dbReference>
<dbReference type="InterPro" id="IPR037228">
    <property type="entry name" value="PhtA_dom_sf"/>
</dbReference>
<evidence type="ECO:0000313" key="2">
    <source>
        <dbReference type="Proteomes" id="UP000254808"/>
    </source>
</evidence>
<sequence>MASKKRKIFFVSFATVFAVLIILTSNNIFKEDPGYFIVPHGDHNHYVPHDYDRNVNIHQFPQRPPRDGERITPDGRIVRDMDTGIQFFERPSSENDDQPSEP</sequence>
<dbReference type="RefSeq" id="WP_114984323.1">
    <property type="nucleotide sequence ID" value="NZ_CP027806.1"/>
</dbReference>
<evidence type="ECO:0000313" key="1">
    <source>
        <dbReference type="EMBL" id="AXJ01092.1"/>
    </source>
</evidence>
<keyword evidence="2" id="KW-1185">Reference proteome</keyword>